<dbReference type="EMBL" id="CAUJNA010000665">
    <property type="protein sequence ID" value="CAJ1379872.1"/>
    <property type="molecule type" value="Genomic_DNA"/>
</dbReference>
<reference evidence="1" key="1">
    <citation type="submission" date="2023-08" db="EMBL/GenBank/DDBJ databases">
        <authorList>
            <person name="Chen Y."/>
            <person name="Shah S."/>
            <person name="Dougan E. K."/>
            <person name="Thang M."/>
            <person name="Chan C."/>
        </authorList>
    </citation>
    <scope>NUCLEOTIDE SEQUENCE</scope>
</reference>
<gene>
    <name evidence="1" type="ORF">EVOR1521_LOCUS7977</name>
</gene>
<dbReference type="Proteomes" id="UP001178507">
    <property type="component" value="Unassembled WGS sequence"/>
</dbReference>
<evidence type="ECO:0000313" key="1">
    <source>
        <dbReference type="EMBL" id="CAJ1379872.1"/>
    </source>
</evidence>
<protein>
    <submittedName>
        <fullName evidence="1">Uncharacterized protein</fullName>
    </submittedName>
</protein>
<organism evidence="1 2">
    <name type="scientific">Effrenium voratum</name>
    <dbReference type="NCBI Taxonomy" id="2562239"/>
    <lineage>
        <taxon>Eukaryota</taxon>
        <taxon>Sar</taxon>
        <taxon>Alveolata</taxon>
        <taxon>Dinophyceae</taxon>
        <taxon>Suessiales</taxon>
        <taxon>Symbiodiniaceae</taxon>
        <taxon>Effrenium</taxon>
    </lineage>
</organism>
<evidence type="ECO:0000313" key="2">
    <source>
        <dbReference type="Proteomes" id="UP001178507"/>
    </source>
</evidence>
<name>A0AA36I2L0_9DINO</name>
<keyword evidence="2" id="KW-1185">Reference proteome</keyword>
<accession>A0AA36I2L0</accession>
<dbReference type="AlphaFoldDB" id="A0AA36I2L0"/>
<comment type="caution">
    <text evidence="1">The sequence shown here is derived from an EMBL/GenBank/DDBJ whole genome shotgun (WGS) entry which is preliminary data.</text>
</comment>
<proteinExistence type="predicted"/>
<sequence length="174" mass="19350">MKFKHGSAFRMKKVVLNSKVQPTYISADLKMTVDLQKTQMTANMCVSRLSVKDVLSISSRMAFDLTAVVRTVSSAKTAQLRSGQASEVVEVVMADGSKGDDGSLLCLTVSVWSRLRRGAWCLRRLDSCAGEQRRLHVHSAGTWTLCYLQMRQLHPWVALCPVSCLLTSPRTLRC</sequence>